<evidence type="ECO:0000313" key="3">
    <source>
        <dbReference type="EMBL" id="KAJ3511565.1"/>
    </source>
</evidence>
<feature type="transmembrane region" description="Helical" evidence="2">
    <location>
        <begin position="134"/>
        <end position="155"/>
    </location>
</feature>
<keyword evidence="2" id="KW-1133">Transmembrane helix</keyword>
<feature type="compositionally biased region" description="Basic residues" evidence="1">
    <location>
        <begin position="678"/>
        <end position="687"/>
    </location>
</feature>
<gene>
    <name evidence="3" type="ORF">NLJ89_g4019</name>
</gene>
<name>A0A9W8MY82_9AGAR</name>
<proteinExistence type="predicted"/>
<protein>
    <submittedName>
        <fullName evidence="3">Uncharacterized protein</fullName>
    </submittedName>
</protein>
<feature type="transmembrane region" description="Helical" evidence="2">
    <location>
        <begin position="98"/>
        <end position="122"/>
    </location>
</feature>
<keyword evidence="2" id="KW-0472">Membrane</keyword>
<evidence type="ECO:0000313" key="4">
    <source>
        <dbReference type="Proteomes" id="UP001148786"/>
    </source>
</evidence>
<evidence type="ECO:0000256" key="1">
    <source>
        <dbReference type="SAM" id="MobiDB-lite"/>
    </source>
</evidence>
<dbReference type="OrthoDB" id="2529242at2759"/>
<feature type="compositionally biased region" description="Basic residues" evidence="1">
    <location>
        <begin position="822"/>
        <end position="836"/>
    </location>
</feature>
<feature type="transmembrane region" description="Helical" evidence="2">
    <location>
        <begin position="60"/>
        <end position="78"/>
    </location>
</feature>
<feature type="region of interest" description="Disordered" evidence="1">
    <location>
        <begin position="969"/>
        <end position="997"/>
    </location>
</feature>
<comment type="caution">
    <text evidence="3">The sequence shown here is derived from an EMBL/GenBank/DDBJ whole genome shotgun (WGS) entry which is preliminary data.</text>
</comment>
<feature type="transmembrane region" description="Helical" evidence="2">
    <location>
        <begin position="6"/>
        <end position="27"/>
    </location>
</feature>
<dbReference type="AlphaFoldDB" id="A0A9W8MY82"/>
<sequence>MFPLVPALVLAFISFLASAFTILRIVIPILPPHPLSKRVSPAEFGLPTFRSLSAADKSHLWLACLDVVALAAFVWQIIAESTGRPAGLALATDPASAIRLWIAVTTRQTCLLIVVSITLLHVRMAQSVSFGGKHWMLWGPTALLVITSTAVAGLLSGTGTDTLFVGLTAYSATIAVLSGVAFACLIRTLFTIKKNLSLPNEASASWPPVHQVEEKTRPSFATEDIDAIRDGASWLTSNPSSRRNSASAWSFSTHNTGTTAQQYGRPQIQGHPSVPAKSSFWFGSTTANDIQIPPVPPLPSPYGPTSPTSAGLAEVDPFRRDLPPLPHQQKPRYGSQTSWLTSSNGSHTTISSWSYPTTRHEGSIHHPSSPDLHTALTVNNSRPVTPALANAQVLGGYGYAPGNMEAEKGLAALAAPAGTVIQISMLPALTWSVMISLPLGFALPYLVILSQHNLPSTVVQILFVLSITLSSPLLVLNLLFASPLPIPIGLFDVRGESEETRNPPLPTGSFPPHKFSYEYKRSTSCSVTVVEGRRSGDVWLSKGDAIDGKGKFGRAMSMLSATPKLSVLPPEENDDELDMPPIPFQNDDSSLPVHIHGTPQSENSVQFGRMRPISKTSSHNSALDESMAFATKIMIAQRHYSALAQTVVVSGQSANGANRESLGASTLVSSASGSNSKRASHSSHLRSRSVTSINNNGPSTPTEREGFNISPPPSFPLPPTPPNVRAARLAMLTHKKSFSSGFSLNGIGDMNELNEIDALTAGVLPLLVPGLMVGSEMKIKDGDYSPPGTFSKSKGKKVAKKLVEFGADFSSPGVHSTPARPRNPRARKESGHKKNHFSLPSLSLGKEGLHSLTAWGAEIRSALETRVGQYTAVPSHVDLGRRNTVLGTETLMNATSCLQSVEEEEDKQSQSPAGLARSMSTRSLGLRADVPHNIDTARSSIASIADMPPSAASTITLFEEFEAGLQASTNAESTPHNTVAQKPANRHPPPPMPERPRSSIRYIKSDYTQDELVAYPMENVMNSNEPSTSGISSISSRAVRPLVPKASKLRRASSVSTSPKEGGLRLLTLLQDRGNALSSNATANAPMSQIRPLTLGKRQKSRVAAHQDENANPGASPRTSKNIKGLTLSRSETSKQRAVLRQNEVLPDVVVRPPSMTDHTGFVYSFRD</sequence>
<feature type="transmembrane region" description="Helical" evidence="2">
    <location>
        <begin position="167"/>
        <end position="190"/>
    </location>
</feature>
<feature type="region of interest" description="Disordered" evidence="1">
    <location>
        <begin position="809"/>
        <end position="840"/>
    </location>
</feature>
<dbReference type="EMBL" id="JANKHO010000319">
    <property type="protein sequence ID" value="KAJ3511565.1"/>
    <property type="molecule type" value="Genomic_DNA"/>
</dbReference>
<keyword evidence="4" id="KW-1185">Reference proteome</keyword>
<feature type="transmembrane region" description="Helical" evidence="2">
    <location>
        <begin position="460"/>
        <end position="480"/>
    </location>
</feature>
<dbReference type="Proteomes" id="UP001148786">
    <property type="component" value="Unassembled WGS sequence"/>
</dbReference>
<evidence type="ECO:0000256" key="2">
    <source>
        <dbReference type="SAM" id="Phobius"/>
    </source>
</evidence>
<feature type="region of interest" description="Disordered" evidence="1">
    <location>
        <begin position="1096"/>
        <end position="1136"/>
    </location>
</feature>
<feature type="compositionally biased region" description="Polar residues" evidence="1">
    <location>
        <begin position="969"/>
        <end position="980"/>
    </location>
</feature>
<feature type="compositionally biased region" description="Pro residues" evidence="1">
    <location>
        <begin position="710"/>
        <end position="722"/>
    </location>
</feature>
<keyword evidence="2" id="KW-0812">Transmembrane</keyword>
<feature type="transmembrane region" description="Helical" evidence="2">
    <location>
        <begin position="428"/>
        <end position="448"/>
    </location>
</feature>
<feature type="region of interest" description="Disordered" evidence="1">
    <location>
        <begin position="668"/>
        <end position="722"/>
    </location>
</feature>
<organism evidence="3 4">
    <name type="scientific">Agrocybe chaxingu</name>
    <dbReference type="NCBI Taxonomy" id="84603"/>
    <lineage>
        <taxon>Eukaryota</taxon>
        <taxon>Fungi</taxon>
        <taxon>Dikarya</taxon>
        <taxon>Basidiomycota</taxon>
        <taxon>Agaricomycotina</taxon>
        <taxon>Agaricomycetes</taxon>
        <taxon>Agaricomycetidae</taxon>
        <taxon>Agaricales</taxon>
        <taxon>Agaricineae</taxon>
        <taxon>Strophariaceae</taxon>
        <taxon>Agrocybe</taxon>
    </lineage>
</organism>
<accession>A0A9W8MY82</accession>
<reference evidence="3" key="1">
    <citation type="submission" date="2022-07" db="EMBL/GenBank/DDBJ databases">
        <title>Genome Sequence of Agrocybe chaxingu.</title>
        <authorList>
            <person name="Buettner E."/>
        </authorList>
    </citation>
    <scope>NUCLEOTIDE SEQUENCE</scope>
    <source>
        <strain evidence="3">MP-N11</strain>
    </source>
</reference>